<keyword evidence="6 7" id="KW-0472">Membrane</keyword>
<dbReference type="HOGENOM" id="CLU_043459_2_0_1"/>
<comment type="similarity">
    <text evidence="2 7">Belongs to the purine permeases (TC 2.A.7.14) family.</text>
</comment>
<keyword evidence="5 7" id="KW-1133">Transmembrane helix</keyword>
<protein>
    <recommendedName>
        <fullName evidence="7">Probable purine permease</fullName>
    </recommendedName>
</protein>
<proteinExistence type="inferred from homology"/>
<evidence type="ECO:0000313" key="9">
    <source>
        <dbReference type="Proteomes" id="UP000006591"/>
    </source>
</evidence>
<dbReference type="OMA" id="GCDNLMY"/>
<feature type="transmembrane region" description="Helical" evidence="7">
    <location>
        <begin position="298"/>
        <end position="316"/>
    </location>
</feature>
<keyword evidence="9" id="KW-1185">Reference proteome</keyword>
<evidence type="ECO:0000256" key="3">
    <source>
        <dbReference type="ARBA" id="ARBA00022448"/>
    </source>
</evidence>
<feature type="transmembrane region" description="Helical" evidence="7">
    <location>
        <begin position="165"/>
        <end position="185"/>
    </location>
</feature>
<feature type="transmembrane region" description="Helical" evidence="7">
    <location>
        <begin position="206"/>
        <end position="222"/>
    </location>
</feature>
<dbReference type="PANTHER" id="PTHR31376">
    <property type="entry name" value="OS09G0467300 PROTEIN-RELATED"/>
    <property type="match status" value="1"/>
</dbReference>
<keyword evidence="4 7" id="KW-0812">Transmembrane</keyword>
<comment type="caution">
    <text evidence="7">Lacks conserved residue(s) required for the propagation of feature annotation.</text>
</comment>
<dbReference type="eggNOG" id="ENOG502QRUH">
    <property type="taxonomic scope" value="Eukaryota"/>
</dbReference>
<evidence type="ECO:0000256" key="4">
    <source>
        <dbReference type="ARBA" id="ARBA00022692"/>
    </source>
</evidence>
<evidence type="ECO:0000256" key="1">
    <source>
        <dbReference type="ARBA" id="ARBA00004141"/>
    </source>
</evidence>
<evidence type="ECO:0000256" key="2">
    <source>
        <dbReference type="ARBA" id="ARBA00006213"/>
    </source>
</evidence>
<dbReference type="GO" id="GO:0015211">
    <property type="term" value="F:purine nucleoside transmembrane transporter activity"/>
    <property type="evidence" value="ECO:0007669"/>
    <property type="project" value="UniProtKB-UniRule"/>
</dbReference>
<evidence type="ECO:0000256" key="6">
    <source>
        <dbReference type="ARBA" id="ARBA00023136"/>
    </source>
</evidence>
<evidence type="ECO:0000313" key="8">
    <source>
        <dbReference type="EnsemblPlants" id="ONIVA09G19760.1"/>
    </source>
</evidence>
<sequence>MVDMLMLLVGEAMAPLLTRLYYNSGGNSLWMVTLAQSAGAPLLVIPFLLTPRAAAVGEPRPAPAPSKMVAICVALGLVVGCDNLMYSYAMLYLPVSTFSLLAATQLAFNAVTSRLINAQRFTPLVVNSVVVLTFSAALLGVDDPSSSSSVSGGAGGDAVQRGKHAAGVVLTLSASAVYALILSLFEATFDKVIGAATPRWVLKMQISTNAVAATVSATALFASGEWRTIGGEMAAFKGGKAAYAATVVGVAVGWQAATLGAVRLIARVSSLFANVTGTLALPMVPVLAVALFGDKMTGTKVVAMLMAVWGFLSYVYQHYLDGRRAAAREGRVHAAAGCGICTDQMNYS</sequence>
<feature type="transmembrane region" description="Helical" evidence="7">
    <location>
        <begin position="29"/>
        <end position="49"/>
    </location>
</feature>
<dbReference type="GO" id="GO:0005345">
    <property type="term" value="F:purine nucleobase transmembrane transporter activity"/>
    <property type="evidence" value="ECO:0007669"/>
    <property type="project" value="UniProtKB-UniRule"/>
</dbReference>
<accession>A0A0E0IN89</accession>
<keyword evidence="3 7" id="KW-0813">Transport</keyword>
<feature type="transmembrane region" description="Helical" evidence="7">
    <location>
        <begin position="124"/>
        <end position="141"/>
    </location>
</feature>
<organism evidence="8">
    <name type="scientific">Oryza nivara</name>
    <name type="common">Indian wild rice</name>
    <name type="synonym">Oryza sativa f. spontanea</name>
    <dbReference type="NCBI Taxonomy" id="4536"/>
    <lineage>
        <taxon>Eukaryota</taxon>
        <taxon>Viridiplantae</taxon>
        <taxon>Streptophyta</taxon>
        <taxon>Embryophyta</taxon>
        <taxon>Tracheophyta</taxon>
        <taxon>Spermatophyta</taxon>
        <taxon>Magnoliopsida</taxon>
        <taxon>Liliopsida</taxon>
        <taxon>Poales</taxon>
        <taxon>Poaceae</taxon>
        <taxon>BOP clade</taxon>
        <taxon>Oryzoideae</taxon>
        <taxon>Oryzeae</taxon>
        <taxon>Oryzinae</taxon>
        <taxon>Oryza</taxon>
    </lineage>
</organism>
<dbReference type="Proteomes" id="UP000006591">
    <property type="component" value="Chromosome 9"/>
</dbReference>
<feature type="transmembrane region" description="Helical" evidence="7">
    <location>
        <begin position="92"/>
        <end position="112"/>
    </location>
</feature>
<reference evidence="8" key="1">
    <citation type="submission" date="2015-04" db="UniProtKB">
        <authorList>
            <consortium name="EnsemblPlants"/>
        </authorList>
    </citation>
    <scope>IDENTIFICATION</scope>
    <source>
        <strain evidence="8">SL10</strain>
    </source>
</reference>
<dbReference type="InterPro" id="IPR037185">
    <property type="entry name" value="EmrE-like"/>
</dbReference>
<feature type="transmembrane region" description="Helical" evidence="7">
    <location>
        <begin position="242"/>
        <end position="264"/>
    </location>
</feature>
<evidence type="ECO:0000256" key="5">
    <source>
        <dbReference type="ARBA" id="ARBA00022989"/>
    </source>
</evidence>
<dbReference type="PANTHER" id="PTHR31376:SF49">
    <property type="entry name" value="PURINE PERMEASE-RELATED"/>
    <property type="match status" value="1"/>
</dbReference>
<dbReference type="GO" id="GO:0016020">
    <property type="term" value="C:membrane"/>
    <property type="evidence" value="ECO:0007669"/>
    <property type="project" value="UniProtKB-SubCell"/>
</dbReference>
<dbReference type="SUPFAM" id="SSF103481">
    <property type="entry name" value="Multidrug resistance efflux transporter EmrE"/>
    <property type="match status" value="1"/>
</dbReference>
<dbReference type="EnsemblPlants" id="ONIVA09G19760.1">
    <property type="protein sequence ID" value="ONIVA09G19760.1"/>
    <property type="gene ID" value="ONIVA09G19760"/>
</dbReference>
<feature type="transmembrane region" description="Helical" evidence="7">
    <location>
        <begin position="271"/>
        <end position="292"/>
    </location>
</feature>
<dbReference type="InterPro" id="IPR030182">
    <property type="entry name" value="PUP_plant"/>
</dbReference>
<dbReference type="Gramene" id="ONIVA09G19760.1">
    <property type="protein sequence ID" value="ONIVA09G19760.1"/>
    <property type="gene ID" value="ONIVA09G19760"/>
</dbReference>
<evidence type="ECO:0000256" key="7">
    <source>
        <dbReference type="RuleBase" id="RU368015"/>
    </source>
</evidence>
<feature type="transmembrane region" description="Helical" evidence="7">
    <location>
        <begin position="69"/>
        <end position="86"/>
    </location>
</feature>
<dbReference type="STRING" id="4536.A0A0E0IN89"/>
<dbReference type="Pfam" id="PF16913">
    <property type="entry name" value="PUNUT"/>
    <property type="match status" value="1"/>
</dbReference>
<name>A0A0E0IN89_ORYNI</name>
<comment type="subcellular location">
    <subcellularLocation>
        <location evidence="1 7">Membrane</location>
        <topology evidence="1 7">Multi-pass membrane protein</topology>
    </subcellularLocation>
</comment>
<dbReference type="AlphaFoldDB" id="A0A0E0IN89"/>
<reference evidence="8" key="2">
    <citation type="submission" date="2018-04" db="EMBL/GenBank/DDBJ databases">
        <title>OnivRS2 (Oryza nivara Reference Sequence Version 2).</title>
        <authorList>
            <person name="Zhang J."/>
            <person name="Kudrna D."/>
            <person name="Lee S."/>
            <person name="Talag J."/>
            <person name="Rajasekar S."/>
            <person name="Welchert J."/>
            <person name="Hsing Y.-I."/>
            <person name="Wing R.A."/>
        </authorList>
    </citation>
    <scope>NUCLEOTIDE SEQUENCE [LARGE SCALE GENOMIC DNA]</scope>
    <source>
        <strain evidence="8">SL10</strain>
    </source>
</reference>